<dbReference type="InterPro" id="IPR001314">
    <property type="entry name" value="Peptidase_S1A"/>
</dbReference>
<proteinExistence type="predicted"/>
<evidence type="ECO:0000259" key="7">
    <source>
        <dbReference type="PROSITE" id="PS50240"/>
    </source>
</evidence>
<dbReference type="PANTHER" id="PTHR24271:SF70">
    <property type="entry name" value="GRANZYME H"/>
    <property type="match status" value="1"/>
</dbReference>
<dbReference type="GeneID" id="109575772"/>
<keyword evidence="1 5" id="KW-0645">Protease</keyword>
<dbReference type="PRINTS" id="PR00722">
    <property type="entry name" value="CHYMOTRYPSIN"/>
</dbReference>
<dbReference type="InterPro" id="IPR043504">
    <property type="entry name" value="Peptidase_S1_PA_chymotrypsin"/>
</dbReference>
<keyword evidence="3 5" id="KW-0720">Serine protease</keyword>
<dbReference type="SUPFAM" id="SSF50494">
    <property type="entry name" value="Trypsin-like serine proteases"/>
    <property type="match status" value="1"/>
</dbReference>
<keyword evidence="6" id="KW-0732">Signal</keyword>
<evidence type="ECO:0000256" key="2">
    <source>
        <dbReference type="ARBA" id="ARBA00022801"/>
    </source>
</evidence>
<dbReference type="CDD" id="cd00190">
    <property type="entry name" value="Tryp_SPc"/>
    <property type="match status" value="1"/>
</dbReference>
<dbReference type="InterPro" id="IPR001254">
    <property type="entry name" value="Trypsin_dom"/>
</dbReference>
<evidence type="ECO:0000313" key="8">
    <source>
        <dbReference type="Proteomes" id="UP001652663"/>
    </source>
</evidence>
<organism evidence="8 9">
    <name type="scientific">Bos indicus</name>
    <name type="common">Zebu</name>
    <dbReference type="NCBI Taxonomy" id="9915"/>
    <lineage>
        <taxon>Eukaryota</taxon>
        <taxon>Metazoa</taxon>
        <taxon>Chordata</taxon>
        <taxon>Craniata</taxon>
        <taxon>Vertebrata</taxon>
        <taxon>Euteleostomi</taxon>
        <taxon>Mammalia</taxon>
        <taxon>Eutheria</taxon>
        <taxon>Laurasiatheria</taxon>
        <taxon>Artiodactyla</taxon>
        <taxon>Ruminantia</taxon>
        <taxon>Pecora</taxon>
        <taxon>Bovidae</taxon>
        <taxon>Bovinae</taxon>
        <taxon>Bos</taxon>
    </lineage>
</organism>
<evidence type="ECO:0000313" key="9">
    <source>
        <dbReference type="RefSeq" id="XP_070631498.1"/>
    </source>
</evidence>
<sequence length="227" mass="24882">MQLLLLLMAFLLPPGLGEPFLSEEIIGGHEAKPHSRPYMAFVQFLDEKSCKRCGGVLIQKDFVLTAAHCRGSSINVTLGAHNIKQQERTQQVIQLERKAKQTSAVKPLTLPKAKAQVKPGEVCSLAGWGKVALGTPATTLQEVELTVQEDRVCESLNPRNYSRATQICVGDPRKVKTGFKGDSGGPLVCKKVVHGIFSYGKKNGTPPGVFTQVSHFLPWIKRTMKHL</sequence>
<dbReference type="Proteomes" id="UP001652663">
    <property type="component" value="Chromosome 21"/>
</dbReference>
<keyword evidence="8" id="KW-1185">Reference proteome</keyword>
<evidence type="ECO:0000256" key="4">
    <source>
        <dbReference type="ARBA" id="ARBA00023157"/>
    </source>
</evidence>
<keyword evidence="4" id="KW-1015">Disulfide bond</keyword>
<dbReference type="Gene3D" id="2.40.10.10">
    <property type="entry name" value="Trypsin-like serine proteases"/>
    <property type="match status" value="4"/>
</dbReference>
<evidence type="ECO:0000256" key="5">
    <source>
        <dbReference type="RuleBase" id="RU363034"/>
    </source>
</evidence>
<feature type="chain" id="PRO_5047473795" evidence="6">
    <location>
        <begin position="18"/>
        <end position="227"/>
    </location>
</feature>
<dbReference type="InterPro" id="IPR018114">
    <property type="entry name" value="TRYPSIN_HIS"/>
</dbReference>
<gene>
    <name evidence="9" type="primary">LOC109575772</name>
</gene>
<evidence type="ECO:0000256" key="6">
    <source>
        <dbReference type="SAM" id="SignalP"/>
    </source>
</evidence>
<dbReference type="Pfam" id="PF00089">
    <property type="entry name" value="Trypsin"/>
    <property type="match status" value="1"/>
</dbReference>
<dbReference type="SMART" id="SM00020">
    <property type="entry name" value="Tryp_SPc"/>
    <property type="match status" value="1"/>
</dbReference>
<keyword evidence="2 5" id="KW-0378">Hydrolase</keyword>
<accession>A0ABM4R7J2</accession>
<dbReference type="PROSITE" id="PS00135">
    <property type="entry name" value="TRYPSIN_SER"/>
    <property type="match status" value="1"/>
</dbReference>
<feature type="signal peptide" evidence="6">
    <location>
        <begin position="1"/>
        <end position="17"/>
    </location>
</feature>
<dbReference type="InterPro" id="IPR033116">
    <property type="entry name" value="TRYPSIN_SER"/>
</dbReference>
<protein>
    <submittedName>
        <fullName evidence="9">Granzyme H-like isoform X2</fullName>
    </submittedName>
</protein>
<evidence type="ECO:0000256" key="3">
    <source>
        <dbReference type="ARBA" id="ARBA00022825"/>
    </source>
</evidence>
<dbReference type="PANTHER" id="PTHR24271">
    <property type="entry name" value="KALLIKREIN-RELATED"/>
    <property type="match status" value="1"/>
</dbReference>
<evidence type="ECO:0000256" key="1">
    <source>
        <dbReference type="ARBA" id="ARBA00022670"/>
    </source>
</evidence>
<dbReference type="InterPro" id="IPR009003">
    <property type="entry name" value="Peptidase_S1_PA"/>
</dbReference>
<feature type="domain" description="Peptidase S1" evidence="7">
    <location>
        <begin position="25"/>
        <end position="225"/>
    </location>
</feature>
<name>A0ABM4R7J2_BOSIN</name>
<reference evidence="9" key="1">
    <citation type="submission" date="2025-08" db="UniProtKB">
        <authorList>
            <consortium name="RefSeq"/>
        </authorList>
    </citation>
    <scope>IDENTIFICATION</scope>
    <source>
        <tissue evidence="9">Blood</tissue>
    </source>
</reference>
<dbReference type="PROSITE" id="PS50240">
    <property type="entry name" value="TRYPSIN_DOM"/>
    <property type="match status" value="1"/>
</dbReference>
<dbReference type="RefSeq" id="XP_070631498.1">
    <property type="nucleotide sequence ID" value="XM_070775397.1"/>
</dbReference>
<dbReference type="PROSITE" id="PS00134">
    <property type="entry name" value="TRYPSIN_HIS"/>
    <property type="match status" value="1"/>
</dbReference>